<feature type="region of interest" description="Disordered" evidence="2">
    <location>
        <begin position="165"/>
        <end position="200"/>
    </location>
</feature>
<comment type="caution">
    <text evidence="4">The sequence shown here is derived from an EMBL/GenBank/DDBJ whole genome shotgun (WGS) entry which is preliminary data.</text>
</comment>
<organism evidence="4 5">
    <name type="scientific">Lomentospora prolificans</name>
    <dbReference type="NCBI Taxonomy" id="41688"/>
    <lineage>
        <taxon>Eukaryota</taxon>
        <taxon>Fungi</taxon>
        <taxon>Dikarya</taxon>
        <taxon>Ascomycota</taxon>
        <taxon>Pezizomycotina</taxon>
        <taxon>Sordariomycetes</taxon>
        <taxon>Hypocreomycetidae</taxon>
        <taxon>Microascales</taxon>
        <taxon>Microascaceae</taxon>
        <taxon>Lomentospora</taxon>
    </lineage>
</organism>
<accession>A0A2N3NKS6</accession>
<dbReference type="OrthoDB" id="3524154at2759"/>
<feature type="region of interest" description="Disordered" evidence="2">
    <location>
        <begin position="391"/>
        <end position="431"/>
    </location>
</feature>
<feature type="compositionally biased region" description="Polar residues" evidence="2">
    <location>
        <begin position="409"/>
        <end position="430"/>
    </location>
</feature>
<reference evidence="4 5" key="1">
    <citation type="journal article" date="2017" name="G3 (Bethesda)">
        <title>First Draft Genome Sequence of the Pathogenic Fungus Lomentospora prolificans (Formerly Scedosporium prolificans).</title>
        <authorList>
            <person name="Luo R."/>
            <person name="Zimin A."/>
            <person name="Workman R."/>
            <person name="Fan Y."/>
            <person name="Pertea G."/>
            <person name="Grossman N."/>
            <person name="Wear M.P."/>
            <person name="Jia B."/>
            <person name="Miller H."/>
            <person name="Casadevall A."/>
            <person name="Timp W."/>
            <person name="Zhang S.X."/>
            <person name="Salzberg S.L."/>
        </authorList>
    </citation>
    <scope>NUCLEOTIDE SEQUENCE [LARGE SCALE GENOMIC DNA]</scope>
    <source>
        <strain evidence="4 5">JHH-5317</strain>
    </source>
</reference>
<dbReference type="GO" id="GO:0008270">
    <property type="term" value="F:zinc ion binding"/>
    <property type="evidence" value="ECO:0007669"/>
    <property type="project" value="UniProtKB-KW"/>
</dbReference>
<dbReference type="Pfam" id="PF24537">
    <property type="entry name" value="zf-C2H2_fungi"/>
    <property type="match status" value="1"/>
</dbReference>
<feature type="compositionally biased region" description="Low complexity" evidence="2">
    <location>
        <begin position="183"/>
        <end position="200"/>
    </location>
</feature>
<dbReference type="AlphaFoldDB" id="A0A2N3NKS6"/>
<dbReference type="EMBL" id="NLAX01000002">
    <property type="protein sequence ID" value="PKS13043.1"/>
    <property type="molecule type" value="Genomic_DNA"/>
</dbReference>
<evidence type="ECO:0000313" key="4">
    <source>
        <dbReference type="EMBL" id="PKS13043.1"/>
    </source>
</evidence>
<dbReference type="PROSITE" id="PS00028">
    <property type="entry name" value="ZINC_FINGER_C2H2_1"/>
    <property type="match status" value="1"/>
</dbReference>
<feature type="compositionally biased region" description="Polar residues" evidence="2">
    <location>
        <begin position="29"/>
        <end position="46"/>
    </location>
</feature>
<feature type="domain" description="C2H2-type" evidence="3">
    <location>
        <begin position="477"/>
        <end position="505"/>
    </location>
</feature>
<dbReference type="Proteomes" id="UP000233524">
    <property type="component" value="Unassembled WGS sequence"/>
</dbReference>
<feature type="region of interest" description="Disordered" evidence="2">
    <location>
        <begin position="215"/>
        <end position="363"/>
    </location>
</feature>
<dbReference type="InParanoid" id="A0A2N3NKS6"/>
<keyword evidence="1" id="KW-0862">Zinc</keyword>
<gene>
    <name evidence="4" type="ORF">jhhlp_000384</name>
</gene>
<dbReference type="Gene3D" id="3.30.160.60">
    <property type="entry name" value="Classic Zinc Finger"/>
    <property type="match status" value="1"/>
</dbReference>
<feature type="compositionally biased region" description="Polar residues" evidence="2">
    <location>
        <begin position="170"/>
        <end position="182"/>
    </location>
</feature>
<keyword evidence="5" id="KW-1185">Reference proteome</keyword>
<dbReference type="STRING" id="41688.A0A2N3NKS6"/>
<feature type="compositionally biased region" description="Basic and acidic residues" evidence="2">
    <location>
        <begin position="295"/>
        <end position="304"/>
    </location>
</feature>
<feature type="compositionally biased region" description="Pro residues" evidence="2">
    <location>
        <begin position="58"/>
        <end position="71"/>
    </location>
</feature>
<dbReference type="InterPro" id="IPR036236">
    <property type="entry name" value="Znf_C2H2_sf"/>
</dbReference>
<sequence length="618" mass="68265">MSFSRQHGPEASSLPSIFIASDPPDRYRSSTQAMPYEQYSSSTTGAMSIPGIHRVEDVPPPLPPPQFPFGKPPGSDYKEPQRDLFGSFSAREPSLFGSGSFSSMGDRRDRTPVLKVDKDEGYASLSSTRSKDSLPTGFGAFHNRYRFQTSADNYCDNMKNKLNPVRTFDKSPTSLGPSSAQDSSPTRLSPESRLPPLSVPVSLPYRTSILEEPERFTQTPLHSAVSPRLGPFSLNSRDPRSPSGNSDTDYSVRRRRSGRTNSTSLGDEPAASPRSGYDLHSTDSEIAETSSMRRLHLDEPKEYHVAGLKRRASSPPGDDSLLHSMGSQSDLRRRELSRGSPTPRLAVHPKGSGSSVSSTGRSGSFASTFSVAAPSSATSVNSFGRRSPVHLSTNGVADGNPGYVLNPSPRGSVSRGTHQRNVSESHQTASPRKITEITKANGQRMQGFMLMCECCPKKPKKFETPEELWAHEAEKQYECHYCGNRFKNKNEAERHQNSLHVRRHSWSCKALTSYSQAFHESTNRPGEADTCGYCGRDFERSGPVAAGGVGRTASEQDWDERIHHLTADHKFRECNSSKKFYRADHFRQHLKHSHAGSSGKWTNMLENACMMEEDPTPK</sequence>
<dbReference type="InterPro" id="IPR057026">
    <property type="entry name" value="Znf-C2H2_ascomycetes"/>
</dbReference>
<proteinExistence type="predicted"/>
<dbReference type="InterPro" id="IPR013087">
    <property type="entry name" value="Znf_C2H2_type"/>
</dbReference>
<keyword evidence="1" id="KW-0479">Metal-binding</keyword>
<feature type="compositionally biased region" description="Low complexity" evidence="2">
    <location>
        <begin position="351"/>
        <end position="363"/>
    </location>
</feature>
<evidence type="ECO:0000313" key="5">
    <source>
        <dbReference type="Proteomes" id="UP000233524"/>
    </source>
</evidence>
<protein>
    <recommendedName>
        <fullName evidence="3">C2H2-type domain-containing protein</fullName>
    </recommendedName>
</protein>
<dbReference type="PROSITE" id="PS50157">
    <property type="entry name" value="ZINC_FINGER_C2H2_2"/>
    <property type="match status" value="1"/>
</dbReference>
<evidence type="ECO:0000259" key="3">
    <source>
        <dbReference type="PROSITE" id="PS50157"/>
    </source>
</evidence>
<dbReference type="VEuPathDB" id="FungiDB:jhhlp_000384"/>
<evidence type="ECO:0000256" key="2">
    <source>
        <dbReference type="SAM" id="MobiDB-lite"/>
    </source>
</evidence>
<keyword evidence="1" id="KW-0863">Zinc-finger</keyword>
<feature type="region of interest" description="Disordered" evidence="2">
    <location>
        <begin position="1"/>
        <end position="82"/>
    </location>
</feature>
<name>A0A2N3NKS6_9PEZI</name>
<dbReference type="SUPFAM" id="SSF57667">
    <property type="entry name" value="beta-beta-alpha zinc fingers"/>
    <property type="match status" value="1"/>
</dbReference>
<evidence type="ECO:0000256" key="1">
    <source>
        <dbReference type="PROSITE-ProRule" id="PRU00042"/>
    </source>
</evidence>